<keyword evidence="2" id="KW-0812">Transmembrane</keyword>
<keyword evidence="4" id="KW-1185">Reference proteome</keyword>
<dbReference type="InterPro" id="IPR007396">
    <property type="entry name" value="TR_PAI2-type"/>
</dbReference>
<organism evidence="3 4">
    <name type="scientific">Marinobacter adhaerens</name>
    <dbReference type="NCBI Taxonomy" id="1033846"/>
    <lineage>
        <taxon>Bacteria</taxon>
        <taxon>Pseudomonadati</taxon>
        <taxon>Pseudomonadota</taxon>
        <taxon>Gammaproteobacteria</taxon>
        <taxon>Pseudomonadales</taxon>
        <taxon>Marinobacteraceae</taxon>
        <taxon>Marinobacter</taxon>
    </lineage>
</organism>
<evidence type="ECO:0000256" key="2">
    <source>
        <dbReference type="SAM" id="Phobius"/>
    </source>
</evidence>
<dbReference type="AlphaFoldDB" id="A0A851HMZ2"/>
<dbReference type="Pfam" id="PF04299">
    <property type="entry name" value="FMN_bind_2"/>
    <property type="match status" value="1"/>
</dbReference>
<dbReference type="EMBL" id="JABEVQ010000001">
    <property type="protein sequence ID" value="NWN90393.1"/>
    <property type="molecule type" value="Genomic_DNA"/>
</dbReference>
<accession>A0A851HMZ2</accession>
<keyword evidence="2" id="KW-0472">Membrane</keyword>
<proteinExistence type="predicted"/>
<evidence type="ECO:0000256" key="1">
    <source>
        <dbReference type="SAM" id="MobiDB-lite"/>
    </source>
</evidence>
<feature type="region of interest" description="Disordered" evidence="1">
    <location>
        <begin position="151"/>
        <end position="185"/>
    </location>
</feature>
<comment type="caution">
    <text evidence="3">The sequence shown here is derived from an EMBL/GenBank/DDBJ whole genome shotgun (WGS) entry which is preliminary data.</text>
</comment>
<reference evidence="3 4" key="1">
    <citation type="submission" date="2020-03" db="EMBL/GenBank/DDBJ databases">
        <title>Metagenomic, metatranscriptomic, and metabolomic analyses revealed the key microbes and metabolic features during the fermentation of ganjang, Korean traditional soy sauce.</title>
        <authorList>
            <person name="Chun B.H."/>
            <person name="Jeon C.O."/>
        </authorList>
    </citation>
    <scope>NUCLEOTIDE SEQUENCE [LARGE SCALE GENOMIC DNA]</scope>
    <source>
        <strain evidence="3 4">KG14</strain>
    </source>
</reference>
<protein>
    <submittedName>
        <fullName evidence="3">Uncharacterized protein</fullName>
    </submittedName>
</protein>
<keyword evidence="2" id="KW-1133">Transmembrane helix</keyword>
<evidence type="ECO:0000313" key="3">
    <source>
        <dbReference type="EMBL" id="NWN90393.1"/>
    </source>
</evidence>
<dbReference type="PANTHER" id="PTHR35802:SF1">
    <property type="entry name" value="PROTEASE SYNTHASE AND SPORULATION PROTEIN PAI 2"/>
    <property type="match status" value="1"/>
</dbReference>
<feature type="transmembrane region" description="Helical" evidence="2">
    <location>
        <begin position="16"/>
        <end position="34"/>
    </location>
</feature>
<dbReference type="Proteomes" id="UP000536442">
    <property type="component" value="Unassembled WGS sequence"/>
</dbReference>
<dbReference type="PANTHER" id="PTHR35802">
    <property type="entry name" value="PROTEASE SYNTHASE AND SPORULATION PROTEIN PAI 2"/>
    <property type="match status" value="1"/>
</dbReference>
<sequence>MGIAEIVFRGASASLFAWYLLVVTLFIRFILAAVDTYRAAFQYIRDYSFGLLVIADAEGIEANHVPFHLSSDGDGSLGTLRCHLAVHVQGRGRVIQDPVWLKDHLCRLTAQHERGRAQPWAVDDAPADFTDRLMKAIVGIEIRIEHLTGKLKASQNQPESNRYGVKTGLESEGTPTAKAMSAFIR</sequence>
<gene>
    <name evidence="3" type="ORF">HLV39_02625</name>
</gene>
<dbReference type="InterPro" id="IPR012349">
    <property type="entry name" value="Split_barrel_FMN-bd"/>
</dbReference>
<name>A0A851HMZ2_9GAMM</name>
<dbReference type="Gene3D" id="2.30.110.10">
    <property type="entry name" value="Electron Transport, Fmn-binding Protein, Chain A"/>
    <property type="match status" value="2"/>
</dbReference>
<dbReference type="SUPFAM" id="SSF50475">
    <property type="entry name" value="FMN-binding split barrel"/>
    <property type="match status" value="1"/>
</dbReference>
<evidence type="ECO:0000313" key="4">
    <source>
        <dbReference type="Proteomes" id="UP000536442"/>
    </source>
</evidence>